<dbReference type="PROSITE" id="PS51747">
    <property type="entry name" value="CYT_DCMP_DEAMINASES_2"/>
    <property type="match status" value="1"/>
</dbReference>
<dbReference type="Proteomes" id="UP000005384">
    <property type="component" value="Unassembled WGS sequence"/>
</dbReference>
<feature type="domain" description="CMP/dCMP-type deaminase" evidence="2">
    <location>
        <begin position="7"/>
        <end position="140"/>
    </location>
</feature>
<comment type="caution">
    <text evidence="3">The sequence shown here is derived from an EMBL/GenBank/DDBJ whole genome shotgun (WGS) entry which is preliminary data.</text>
</comment>
<protein>
    <recommendedName>
        <fullName evidence="2">CMP/dCMP-type deaminase domain-containing protein</fullName>
    </recommendedName>
</protein>
<keyword evidence="4" id="KW-1185">Reference proteome</keyword>
<dbReference type="GO" id="GO:0008270">
    <property type="term" value="F:zinc ion binding"/>
    <property type="evidence" value="ECO:0007669"/>
    <property type="project" value="TreeGrafter"/>
</dbReference>
<dbReference type="GO" id="GO:0004126">
    <property type="term" value="F:cytidine deaminase activity"/>
    <property type="evidence" value="ECO:0007669"/>
    <property type="project" value="TreeGrafter"/>
</dbReference>
<evidence type="ECO:0000259" key="2">
    <source>
        <dbReference type="PROSITE" id="PS51747"/>
    </source>
</evidence>
<evidence type="ECO:0000313" key="4">
    <source>
        <dbReference type="Proteomes" id="UP000005384"/>
    </source>
</evidence>
<dbReference type="CDD" id="cd01283">
    <property type="entry name" value="cytidine_deaminase"/>
    <property type="match status" value="1"/>
</dbReference>
<dbReference type="NCBIfam" id="NF004064">
    <property type="entry name" value="PRK05578.1"/>
    <property type="match status" value="1"/>
</dbReference>
<dbReference type="AlphaFoldDB" id="G5IH63"/>
<dbReference type="HOGENOM" id="CLU_097262_1_1_9"/>
<dbReference type="PATRIC" id="fig|742737.3.peg.2845"/>
<name>G5IH63_9FIRM</name>
<dbReference type="InterPro" id="IPR016193">
    <property type="entry name" value="Cytidine_deaminase-like"/>
</dbReference>
<sequence>MADMTDSMRVTLIREALRAREYSFSPISGFAVGAALLGEDGTIYRGCNIECAGLTPSNCAERTAFFKAVSEGCLKFRAIAIVGGPKGKPLADYCPPCGVCRQLMAQFCSLDTFKIIMAVDETDWKECTLGELLPMAFQRFNPNV</sequence>
<evidence type="ECO:0000256" key="1">
    <source>
        <dbReference type="ARBA" id="ARBA00006576"/>
    </source>
</evidence>
<organism evidence="3 4">
    <name type="scientific">Hungatella hathewayi WAL-18680</name>
    <dbReference type="NCBI Taxonomy" id="742737"/>
    <lineage>
        <taxon>Bacteria</taxon>
        <taxon>Bacillati</taxon>
        <taxon>Bacillota</taxon>
        <taxon>Clostridia</taxon>
        <taxon>Lachnospirales</taxon>
        <taxon>Lachnospiraceae</taxon>
        <taxon>Hungatella</taxon>
    </lineage>
</organism>
<dbReference type="PANTHER" id="PTHR11644:SF2">
    <property type="entry name" value="CYTIDINE DEAMINASE"/>
    <property type="match status" value="1"/>
</dbReference>
<dbReference type="EMBL" id="ADLN01000075">
    <property type="protein sequence ID" value="EHI59134.1"/>
    <property type="molecule type" value="Genomic_DNA"/>
</dbReference>
<dbReference type="Gene3D" id="3.40.140.10">
    <property type="entry name" value="Cytidine Deaminase, domain 2"/>
    <property type="match status" value="1"/>
</dbReference>
<dbReference type="SUPFAM" id="SSF53927">
    <property type="entry name" value="Cytidine deaminase-like"/>
    <property type="match status" value="1"/>
</dbReference>
<dbReference type="GO" id="GO:0055086">
    <property type="term" value="P:nucleobase-containing small molecule metabolic process"/>
    <property type="evidence" value="ECO:0007669"/>
    <property type="project" value="UniProtKB-ARBA"/>
</dbReference>
<dbReference type="GO" id="GO:0072527">
    <property type="term" value="P:pyrimidine-containing compound metabolic process"/>
    <property type="evidence" value="ECO:0007669"/>
    <property type="project" value="UniProtKB-ARBA"/>
</dbReference>
<dbReference type="PANTHER" id="PTHR11644">
    <property type="entry name" value="CYTIDINE DEAMINASE"/>
    <property type="match status" value="1"/>
</dbReference>
<accession>G5IH63</accession>
<reference evidence="3 4" key="1">
    <citation type="submission" date="2011-08" db="EMBL/GenBank/DDBJ databases">
        <title>The Genome Sequence of Clostridium hathewayi WAL-18680.</title>
        <authorList>
            <consortium name="The Broad Institute Genome Sequencing Platform"/>
            <person name="Earl A."/>
            <person name="Ward D."/>
            <person name="Feldgarden M."/>
            <person name="Gevers D."/>
            <person name="Finegold S.M."/>
            <person name="Summanen P.H."/>
            <person name="Molitoris D.R."/>
            <person name="Song M."/>
            <person name="Daigneault M."/>
            <person name="Allen-Vercoe E."/>
            <person name="Young S.K."/>
            <person name="Zeng Q."/>
            <person name="Gargeya S."/>
            <person name="Fitzgerald M."/>
            <person name="Haas B."/>
            <person name="Abouelleil A."/>
            <person name="Alvarado L."/>
            <person name="Arachchi H.M."/>
            <person name="Berlin A."/>
            <person name="Brown A."/>
            <person name="Chapman S.B."/>
            <person name="Chen Z."/>
            <person name="Dunbar C."/>
            <person name="Freedman E."/>
            <person name="Gearin G."/>
            <person name="Gellesch M."/>
            <person name="Goldberg J."/>
            <person name="Griggs A."/>
            <person name="Gujja S."/>
            <person name="Heiman D."/>
            <person name="Howarth C."/>
            <person name="Larson L."/>
            <person name="Lui A."/>
            <person name="MacDonald P.J.P."/>
            <person name="Montmayeur A."/>
            <person name="Murphy C."/>
            <person name="Neiman D."/>
            <person name="Pearson M."/>
            <person name="Priest M."/>
            <person name="Roberts A."/>
            <person name="Saif S."/>
            <person name="Shea T."/>
            <person name="Shenoy N."/>
            <person name="Sisk P."/>
            <person name="Stolte C."/>
            <person name="Sykes S."/>
            <person name="Wortman J."/>
            <person name="Nusbaum C."/>
            <person name="Birren B."/>
        </authorList>
    </citation>
    <scope>NUCLEOTIDE SEQUENCE [LARGE SCALE GENOMIC DNA]</scope>
    <source>
        <strain evidence="3 4">WAL-18680</strain>
    </source>
</reference>
<dbReference type="InterPro" id="IPR050202">
    <property type="entry name" value="Cyt/Deoxycyt_deaminase"/>
</dbReference>
<proteinExistence type="inferred from homology"/>
<evidence type="ECO:0000313" key="3">
    <source>
        <dbReference type="EMBL" id="EHI59134.1"/>
    </source>
</evidence>
<comment type="similarity">
    <text evidence="1">Belongs to the cytidine and deoxycytidylate deaminase family.</text>
</comment>
<dbReference type="GO" id="GO:0005829">
    <property type="term" value="C:cytosol"/>
    <property type="evidence" value="ECO:0007669"/>
    <property type="project" value="TreeGrafter"/>
</dbReference>
<dbReference type="RefSeq" id="WP_006780818.1">
    <property type="nucleotide sequence ID" value="NZ_CP040506.1"/>
</dbReference>
<dbReference type="InterPro" id="IPR002125">
    <property type="entry name" value="CMP_dCMP_dom"/>
</dbReference>
<gene>
    <name evidence="3" type="ORF">HMPREF9473_02841</name>
</gene>
<dbReference type="Pfam" id="PF00383">
    <property type="entry name" value="dCMP_cyt_deam_1"/>
    <property type="match status" value="1"/>
</dbReference>